<dbReference type="EMBL" id="JAWWMZ010000022">
    <property type="protein sequence ID" value="MDX4957883.1"/>
    <property type="molecule type" value="Genomic_DNA"/>
</dbReference>
<dbReference type="Proteomes" id="UP001287445">
    <property type="component" value="Unassembled WGS sequence"/>
</dbReference>
<keyword evidence="1" id="KW-0732">Signal</keyword>
<dbReference type="RefSeq" id="WP_319076949.1">
    <property type="nucleotide sequence ID" value="NZ_JAWWMZ010000022.1"/>
</dbReference>
<feature type="signal peptide" evidence="1">
    <location>
        <begin position="1"/>
        <end position="19"/>
    </location>
</feature>
<protein>
    <submittedName>
        <fullName evidence="2">Uncharacterized protein</fullName>
    </submittedName>
</protein>
<evidence type="ECO:0000313" key="3">
    <source>
        <dbReference type="Proteomes" id="UP001287445"/>
    </source>
</evidence>
<evidence type="ECO:0000313" key="2">
    <source>
        <dbReference type="EMBL" id="MDX4957883.1"/>
    </source>
</evidence>
<accession>A0AAJ2R8D8</accession>
<feature type="chain" id="PRO_5042510047" evidence="1">
    <location>
        <begin position="20"/>
        <end position="162"/>
    </location>
</feature>
<sequence>MKKTVSFVILATFAFFAQAQWVYEKQEDKMTSKTASFARVKSVGSLNLEFPYRGTNHGWIEVRQHPTYGLDVIFSIEKGQILCSTYQGCPVHVRFDDGAVMKFEGVGAADHDSKIVFLNNPKRFIAAAAKAKKILLQANIYKAGAPVVEFKTESPLVWSTKK</sequence>
<comment type="caution">
    <text evidence="2">The sequence shown here is derived from an EMBL/GenBank/DDBJ whole genome shotgun (WGS) entry which is preliminary data.</text>
</comment>
<name>A0AAJ2R8D8_DELAC</name>
<proteinExistence type="predicted"/>
<gene>
    <name evidence="2" type="ORF">SGN30_31065</name>
</gene>
<organism evidence="2 3">
    <name type="scientific">Delftia acidovorans</name>
    <name type="common">Pseudomonas acidovorans</name>
    <name type="synonym">Comamonas acidovorans</name>
    <dbReference type="NCBI Taxonomy" id="80866"/>
    <lineage>
        <taxon>Bacteria</taxon>
        <taxon>Pseudomonadati</taxon>
        <taxon>Pseudomonadota</taxon>
        <taxon>Betaproteobacteria</taxon>
        <taxon>Burkholderiales</taxon>
        <taxon>Comamonadaceae</taxon>
        <taxon>Delftia</taxon>
    </lineage>
</organism>
<reference evidence="2" key="1">
    <citation type="submission" date="2023-11" db="EMBL/GenBank/DDBJ databases">
        <title>Identification and selenium tolerance of Delftia acidovorans R3-25.</title>
        <authorList>
            <person name="Zhang S."/>
            <person name="Liu Y."/>
            <person name="Guo Y."/>
        </authorList>
    </citation>
    <scope>NUCLEOTIDE SEQUENCE</scope>
    <source>
        <strain evidence="2">R3-25</strain>
    </source>
</reference>
<dbReference type="AlphaFoldDB" id="A0AAJ2R8D8"/>
<evidence type="ECO:0000256" key="1">
    <source>
        <dbReference type="SAM" id="SignalP"/>
    </source>
</evidence>